<proteinExistence type="predicted"/>
<gene>
    <name evidence="2" type="ORF">BJ875DRAFT_5111</name>
</gene>
<dbReference type="Gene3D" id="3.40.50.720">
    <property type="entry name" value="NAD(P)-binding Rossmann-like Domain"/>
    <property type="match status" value="1"/>
</dbReference>
<dbReference type="EMBL" id="MU251455">
    <property type="protein sequence ID" value="KAG9234668.1"/>
    <property type="molecule type" value="Genomic_DNA"/>
</dbReference>
<dbReference type="GO" id="GO:0016491">
    <property type="term" value="F:oxidoreductase activity"/>
    <property type="evidence" value="ECO:0007669"/>
    <property type="project" value="UniProtKB-KW"/>
</dbReference>
<dbReference type="SUPFAM" id="SSF51735">
    <property type="entry name" value="NAD(P)-binding Rossmann-fold domains"/>
    <property type="match status" value="1"/>
</dbReference>
<evidence type="ECO:0000313" key="2">
    <source>
        <dbReference type="EMBL" id="KAG9234668.1"/>
    </source>
</evidence>
<evidence type="ECO:0000256" key="1">
    <source>
        <dbReference type="ARBA" id="ARBA00023002"/>
    </source>
</evidence>
<protein>
    <submittedName>
        <fullName evidence="2">Short-chain dehydrogenase/reductase-like protein</fullName>
    </submittedName>
</protein>
<dbReference type="PANTHER" id="PTHR43157:SF31">
    <property type="entry name" value="PHOSPHATIDYLINOSITOL-GLYCAN BIOSYNTHESIS CLASS F PROTEIN"/>
    <property type="match status" value="1"/>
</dbReference>
<dbReference type="OrthoDB" id="542013at2759"/>
<dbReference type="InterPro" id="IPR002347">
    <property type="entry name" value="SDR_fam"/>
</dbReference>
<keyword evidence="3" id="KW-1185">Reference proteome</keyword>
<evidence type="ECO:0000313" key="3">
    <source>
        <dbReference type="Proteomes" id="UP000824998"/>
    </source>
</evidence>
<keyword evidence="1" id="KW-0560">Oxidoreductase</keyword>
<dbReference type="AlphaFoldDB" id="A0A9P7YIX4"/>
<sequence>MFNLPAGFLTTFLKSQLFTKLPCPETPLTDQVIIITGSNVGLGLEAARHFVGLDAAKVILGCRSISKGEAALADIEHSTGRKGVVELWEVDMSNYQSVEAFCARVESEERIDVVVENAGIAVPNYEEVEGTESTIAVNVVATFLMAVLMVPVLRRTAERFSVTPRLVIVASDAHEQASFVEGDSPPGGIFSTMAQNDPKLQPDRYNTSKLLQILVVRELAPLLTRSTSPSQDIIINTLTPGLCHSALMRHAVFPLNVLAAIGKTLLARSTEVGSRTLFSAAVAGRETHGCYMADCVVREPSAYVRSAKGAEVQKRVWKELREILEDVKEGSTSCLKELS</sequence>
<dbReference type="PANTHER" id="PTHR43157">
    <property type="entry name" value="PHOSPHATIDYLINOSITOL-GLYCAN BIOSYNTHESIS CLASS F PROTEIN-RELATED"/>
    <property type="match status" value="1"/>
</dbReference>
<comment type="caution">
    <text evidence="2">The sequence shown here is derived from an EMBL/GenBank/DDBJ whole genome shotgun (WGS) entry which is preliminary data.</text>
</comment>
<dbReference type="InterPro" id="IPR036291">
    <property type="entry name" value="NAD(P)-bd_dom_sf"/>
</dbReference>
<dbReference type="Pfam" id="PF00106">
    <property type="entry name" value="adh_short"/>
    <property type="match status" value="1"/>
</dbReference>
<reference evidence="2" key="1">
    <citation type="journal article" date="2021" name="IMA Fungus">
        <title>Genomic characterization of three marine fungi, including Emericellopsis atlantica sp. nov. with signatures of a generalist lifestyle and marine biomass degradation.</title>
        <authorList>
            <person name="Hagestad O.C."/>
            <person name="Hou L."/>
            <person name="Andersen J.H."/>
            <person name="Hansen E.H."/>
            <person name="Altermark B."/>
            <person name="Li C."/>
            <person name="Kuhnert E."/>
            <person name="Cox R.J."/>
            <person name="Crous P.W."/>
            <person name="Spatafora J.W."/>
            <person name="Lail K."/>
            <person name="Amirebrahimi M."/>
            <person name="Lipzen A."/>
            <person name="Pangilinan J."/>
            <person name="Andreopoulos W."/>
            <person name="Hayes R.D."/>
            <person name="Ng V."/>
            <person name="Grigoriev I.V."/>
            <person name="Jackson S.A."/>
            <person name="Sutton T.D.S."/>
            <person name="Dobson A.D.W."/>
            <person name="Rama T."/>
        </authorList>
    </citation>
    <scope>NUCLEOTIDE SEQUENCE</scope>
    <source>
        <strain evidence="2">TRa018bII</strain>
    </source>
</reference>
<organism evidence="2 3">
    <name type="scientific">Amylocarpus encephaloides</name>
    <dbReference type="NCBI Taxonomy" id="45428"/>
    <lineage>
        <taxon>Eukaryota</taxon>
        <taxon>Fungi</taxon>
        <taxon>Dikarya</taxon>
        <taxon>Ascomycota</taxon>
        <taxon>Pezizomycotina</taxon>
        <taxon>Leotiomycetes</taxon>
        <taxon>Helotiales</taxon>
        <taxon>Helotiales incertae sedis</taxon>
        <taxon>Amylocarpus</taxon>
    </lineage>
</organism>
<dbReference type="PRINTS" id="PR00081">
    <property type="entry name" value="GDHRDH"/>
</dbReference>
<dbReference type="Proteomes" id="UP000824998">
    <property type="component" value="Unassembled WGS sequence"/>
</dbReference>
<name>A0A9P7YIX4_9HELO</name>
<accession>A0A9P7YIX4</accession>